<evidence type="ECO:0000259" key="2">
    <source>
        <dbReference type="Pfam" id="PF00135"/>
    </source>
</evidence>
<sequence>MLLFSPGSSSCDECYPNRSRRMVCPGFLSTGDEVLPGNYALKDQVAVLKWVQQNIAAFGGNPASVTAAGYSAGAHSVILHMLSPMSRDPCMESYPFPLFSVFHHCEHLAVLWSRRRPAGVNKHARQKPPSKIL</sequence>
<dbReference type="InterPro" id="IPR050309">
    <property type="entry name" value="Type-B_Carboxylest/Lipase"/>
</dbReference>
<protein>
    <recommendedName>
        <fullName evidence="2">Carboxylesterase type B domain-containing protein</fullName>
    </recommendedName>
</protein>
<dbReference type="SUPFAM" id="SSF53474">
    <property type="entry name" value="alpha/beta-Hydrolases"/>
    <property type="match status" value="1"/>
</dbReference>
<gene>
    <name evidence="3" type="ORF">TDIB3V08_LOCUS13278</name>
</gene>
<dbReference type="InterPro" id="IPR002018">
    <property type="entry name" value="CarbesteraseB"/>
</dbReference>
<dbReference type="Pfam" id="PF00135">
    <property type="entry name" value="COesterase"/>
    <property type="match status" value="1"/>
</dbReference>
<keyword evidence="1" id="KW-0325">Glycoprotein</keyword>
<evidence type="ECO:0000256" key="1">
    <source>
        <dbReference type="ARBA" id="ARBA00023180"/>
    </source>
</evidence>
<accession>A0A7R8ZH18</accession>
<evidence type="ECO:0000313" key="3">
    <source>
        <dbReference type="EMBL" id="CAD7207129.1"/>
    </source>
</evidence>
<dbReference type="InterPro" id="IPR029058">
    <property type="entry name" value="AB_hydrolase_fold"/>
</dbReference>
<feature type="domain" description="Carboxylesterase type B" evidence="2">
    <location>
        <begin position="26"/>
        <end position="88"/>
    </location>
</feature>
<dbReference type="AlphaFoldDB" id="A0A7R8ZH18"/>
<organism evidence="3">
    <name type="scientific">Timema douglasi</name>
    <name type="common">Walking stick</name>
    <dbReference type="NCBI Taxonomy" id="61478"/>
    <lineage>
        <taxon>Eukaryota</taxon>
        <taxon>Metazoa</taxon>
        <taxon>Ecdysozoa</taxon>
        <taxon>Arthropoda</taxon>
        <taxon>Hexapoda</taxon>
        <taxon>Insecta</taxon>
        <taxon>Pterygota</taxon>
        <taxon>Neoptera</taxon>
        <taxon>Polyneoptera</taxon>
        <taxon>Phasmatodea</taxon>
        <taxon>Timematodea</taxon>
        <taxon>Timematoidea</taxon>
        <taxon>Timematidae</taxon>
        <taxon>Timema</taxon>
    </lineage>
</organism>
<proteinExistence type="predicted"/>
<dbReference type="PANTHER" id="PTHR11559">
    <property type="entry name" value="CARBOXYLESTERASE"/>
    <property type="match status" value="1"/>
</dbReference>
<name>A0A7R8ZH18_TIMDO</name>
<reference evidence="3" key="1">
    <citation type="submission" date="2020-11" db="EMBL/GenBank/DDBJ databases">
        <authorList>
            <person name="Tran Van P."/>
        </authorList>
    </citation>
    <scope>NUCLEOTIDE SEQUENCE</scope>
</reference>
<dbReference type="EMBL" id="OA593155">
    <property type="protein sequence ID" value="CAD7207129.1"/>
    <property type="molecule type" value="Genomic_DNA"/>
</dbReference>
<dbReference type="Gene3D" id="3.40.50.1820">
    <property type="entry name" value="alpha/beta hydrolase"/>
    <property type="match status" value="1"/>
</dbReference>